<reference evidence="2 3" key="1">
    <citation type="submission" date="2020-08" db="EMBL/GenBank/DDBJ databases">
        <title>Genomic Encyclopedia of Type Strains, Phase IV (KMG-V): Genome sequencing to study the core and pangenomes of soil and plant-associated prokaryotes.</title>
        <authorList>
            <person name="Whitman W."/>
        </authorList>
    </citation>
    <scope>NUCLEOTIDE SEQUENCE [LARGE SCALE GENOMIC DNA]</scope>
    <source>
        <strain evidence="2 3">SEMIA 4089</strain>
    </source>
</reference>
<dbReference type="EMBL" id="JACIFY010000004">
    <property type="protein sequence ID" value="MBB4235099.1"/>
    <property type="molecule type" value="Genomic_DNA"/>
</dbReference>
<dbReference type="Proteomes" id="UP000540909">
    <property type="component" value="Unassembled WGS sequence"/>
</dbReference>
<comment type="caution">
    <text evidence="2">The sequence shown here is derived from an EMBL/GenBank/DDBJ whole genome shotgun (WGS) entry which is preliminary data.</text>
</comment>
<feature type="region of interest" description="Disordered" evidence="1">
    <location>
        <begin position="1"/>
        <end position="29"/>
    </location>
</feature>
<dbReference type="AlphaFoldDB" id="A0A7W6R1F8"/>
<protein>
    <submittedName>
        <fullName evidence="2">Uncharacterized protein</fullName>
    </submittedName>
</protein>
<dbReference type="RefSeq" id="WP_184468554.1">
    <property type="nucleotide sequence ID" value="NZ_JACIFY010000004.1"/>
</dbReference>
<organism evidence="2 3">
    <name type="scientific">Rhizobium esperanzae</name>
    <dbReference type="NCBI Taxonomy" id="1967781"/>
    <lineage>
        <taxon>Bacteria</taxon>
        <taxon>Pseudomonadati</taxon>
        <taxon>Pseudomonadota</taxon>
        <taxon>Alphaproteobacteria</taxon>
        <taxon>Hyphomicrobiales</taxon>
        <taxon>Rhizobiaceae</taxon>
        <taxon>Rhizobium/Agrobacterium group</taxon>
        <taxon>Rhizobium</taxon>
    </lineage>
</organism>
<evidence type="ECO:0000256" key="1">
    <source>
        <dbReference type="SAM" id="MobiDB-lite"/>
    </source>
</evidence>
<evidence type="ECO:0000313" key="2">
    <source>
        <dbReference type="EMBL" id="MBB4235099.1"/>
    </source>
</evidence>
<accession>A0A7W6R1F8</accession>
<feature type="compositionally biased region" description="Polar residues" evidence="1">
    <location>
        <begin position="9"/>
        <end position="21"/>
    </location>
</feature>
<evidence type="ECO:0000313" key="3">
    <source>
        <dbReference type="Proteomes" id="UP000540909"/>
    </source>
</evidence>
<sequence>MTTKRRQKPANNNRPQPTRPSNYEFMPYTGTGTEVVDDLTTGTVPSWRLMQIARWHDAKHAGRNGRIANMLRAVAGMQDDARAAA</sequence>
<gene>
    <name evidence="2" type="ORF">GGD57_001657</name>
</gene>
<proteinExistence type="predicted"/>
<name>A0A7W6R1F8_9HYPH</name>